<dbReference type="GO" id="GO:0032259">
    <property type="term" value="P:methylation"/>
    <property type="evidence" value="ECO:0007669"/>
    <property type="project" value="UniProtKB-KW"/>
</dbReference>
<dbReference type="GO" id="GO:0008168">
    <property type="term" value="F:methyltransferase activity"/>
    <property type="evidence" value="ECO:0007669"/>
    <property type="project" value="UniProtKB-KW"/>
</dbReference>
<name>A0A2N0WCZ8_9GAMM</name>
<keyword evidence="1 3" id="KW-0808">Transferase</keyword>
<dbReference type="Proteomes" id="UP000233553">
    <property type="component" value="Unassembled WGS sequence"/>
</dbReference>
<dbReference type="InterPro" id="IPR029063">
    <property type="entry name" value="SAM-dependent_MTases_sf"/>
</dbReference>
<dbReference type="InterPro" id="IPR041698">
    <property type="entry name" value="Methyltransf_25"/>
</dbReference>
<comment type="caution">
    <text evidence="3">The sequence shown here is derived from an EMBL/GenBank/DDBJ whole genome shotgun (WGS) entry which is preliminary data.</text>
</comment>
<evidence type="ECO:0000313" key="3">
    <source>
        <dbReference type="EMBL" id="PKF32435.1"/>
    </source>
</evidence>
<evidence type="ECO:0000313" key="4">
    <source>
        <dbReference type="Proteomes" id="UP000233553"/>
    </source>
</evidence>
<dbReference type="CDD" id="cd02440">
    <property type="entry name" value="AdoMet_MTases"/>
    <property type="match status" value="1"/>
</dbReference>
<evidence type="ECO:0000259" key="2">
    <source>
        <dbReference type="Pfam" id="PF13649"/>
    </source>
</evidence>
<feature type="domain" description="Methyltransferase" evidence="2">
    <location>
        <begin position="46"/>
        <end position="143"/>
    </location>
</feature>
<keyword evidence="3" id="KW-0489">Methyltransferase</keyword>
<dbReference type="PANTHER" id="PTHR43861">
    <property type="entry name" value="TRANS-ACONITATE 2-METHYLTRANSFERASE-RELATED"/>
    <property type="match status" value="1"/>
</dbReference>
<organism evidence="3 4">
    <name type="scientific">Acinetobacter proteolyticus</name>
    <dbReference type="NCBI Taxonomy" id="1776741"/>
    <lineage>
        <taxon>Bacteria</taxon>
        <taxon>Pseudomonadati</taxon>
        <taxon>Pseudomonadota</taxon>
        <taxon>Gammaproteobacteria</taxon>
        <taxon>Moraxellales</taxon>
        <taxon>Moraxellaceae</taxon>
        <taxon>Acinetobacter</taxon>
    </lineage>
</organism>
<dbReference type="AlphaFoldDB" id="A0A2N0WCZ8"/>
<dbReference type="Pfam" id="PF13649">
    <property type="entry name" value="Methyltransf_25"/>
    <property type="match status" value="1"/>
</dbReference>
<sequence>MAKDFNSQKVVERYDDHIRRLIPGYELMHQQVDAILQSALSSDAEILIVGCGTGYELEYLLNRHPSWRFTAVDPSLSMLQKAQTLIQQLGQSERVQFIHGETAALPTQPKFDAALSILVAHFVPHALKPSFFAEISQRLKADGLLMTYDLMACEDPQQLKALPLLCQNNGLSAEQSQAMMERLAQDFFTLSFDAYQQLLQHTGFEQVHCFSQVLTYQGLIAQKKQEEILTSELSGKVVFAQQGTQH</sequence>
<dbReference type="Gene3D" id="3.40.50.150">
    <property type="entry name" value="Vaccinia Virus protein VP39"/>
    <property type="match status" value="1"/>
</dbReference>
<dbReference type="SUPFAM" id="SSF53335">
    <property type="entry name" value="S-adenosyl-L-methionine-dependent methyltransferases"/>
    <property type="match status" value="1"/>
</dbReference>
<gene>
    <name evidence="3" type="ORF">CW311_14530</name>
</gene>
<dbReference type="RefSeq" id="WP_101236970.1">
    <property type="nucleotide sequence ID" value="NZ_PISJ01000017.1"/>
</dbReference>
<accession>A0A2N0WCZ8</accession>
<proteinExistence type="predicted"/>
<dbReference type="EMBL" id="PISJ01000017">
    <property type="protein sequence ID" value="PKF32435.1"/>
    <property type="molecule type" value="Genomic_DNA"/>
</dbReference>
<evidence type="ECO:0000256" key="1">
    <source>
        <dbReference type="ARBA" id="ARBA00022679"/>
    </source>
</evidence>
<protein>
    <submittedName>
        <fullName evidence="3">Class I SAM-dependent methyltransferase</fullName>
    </submittedName>
</protein>
<reference evidence="3 4" key="1">
    <citation type="submission" date="2017-12" db="EMBL/GenBank/DDBJ databases">
        <title>Draft Genome sequences of multiple microbial strains isolated from spacecraft associated surfaces.</title>
        <authorList>
            <person name="Seuylemezian A."/>
            <person name="Vaishampayan P."/>
            <person name="Venkateswaran K."/>
        </authorList>
    </citation>
    <scope>NUCLEOTIDE SEQUENCE [LARGE SCALE GENOMIC DNA]</scope>
    <source>
        <strain evidence="3 4">2P01AA</strain>
    </source>
</reference>